<evidence type="ECO:0008006" key="5">
    <source>
        <dbReference type="Google" id="ProtNLM"/>
    </source>
</evidence>
<name>A0A0C3DFQ2_9AGAM</name>
<feature type="compositionally biased region" description="Low complexity" evidence="1">
    <location>
        <begin position="769"/>
        <end position="779"/>
    </location>
</feature>
<dbReference type="GO" id="GO:0008017">
    <property type="term" value="F:microtubule binding"/>
    <property type="evidence" value="ECO:0007669"/>
    <property type="project" value="InterPro"/>
</dbReference>
<reference evidence="3 4" key="1">
    <citation type="submission" date="2014-04" db="EMBL/GenBank/DDBJ databases">
        <authorList>
            <consortium name="DOE Joint Genome Institute"/>
            <person name="Kuo A."/>
            <person name="Kohler A."/>
            <person name="Nagy L.G."/>
            <person name="Floudas D."/>
            <person name="Copeland A."/>
            <person name="Barry K.W."/>
            <person name="Cichocki N."/>
            <person name="Veneault-Fourrey C."/>
            <person name="LaButti K."/>
            <person name="Lindquist E.A."/>
            <person name="Lipzen A."/>
            <person name="Lundell T."/>
            <person name="Morin E."/>
            <person name="Murat C."/>
            <person name="Sun H."/>
            <person name="Tunlid A."/>
            <person name="Henrissat B."/>
            <person name="Grigoriev I.V."/>
            <person name="Hibbett D.S."/>
            <person name="Martin F."/>
            <person name="Nordberg H.P."/>
            <person name="Cantor M.N."/>
            <person name="Hua S.X."/>
        </authorList>
    </citation>
    <scope>NUCLEOTIDE SEQUENCE [LARGE SCALE GENOMIC DNA]</scope>
    <source>
        <strain evidence="3 4">Foug A</strain>
    </source>
</reference>
<feature type="region of interest" description="Disordered" evidence="1">
    <location>
        <begin position="615"/>
        <end position="714"/>
    </location>
</feature>
<dbReference type="Pfam" id="PF03999">
    <property type="entry name" value="MAP65_ASE1"/>
    <property type="match status" value="1"/>
</dbReference>
<dbReference type="Proteomes" id="UP000053989">
    <property type="component" value="Unassembled WGS sequence"/>
</dbReference>
<evidence type="ECO:0000313" key="4">
    <source>
        <dbReference type="Proteomes" id="UP000053989"/>
    </source>
</evidence>
<evidence type="ECO:0000256" key="1">
    <source>
        <dbReference type="SAM" id="MobiDB-lite"/>
    </source>
</evidence>
<dbReference type="PANTHER" id="PTHR19321">
    <property type="entry name" value="PROTEIN REGULATOR OF CYTOKINESIS 1 PRC1-RELATED"/>
    <property type="match status" value="1"/>
</dbReference>
<sequence>MASPSSLALSTLLSALHTHLNAQTQLLPTLHAQLGLPATALEDELQTLQHTLTRAVESQIEMRMKQVEEWEAKCKEVEMGCSRYSKALGTHAKVAGSLNDIKSEKVLPRRYERATEYQEKLRQIYHTKLEQLTTLITRLTVLSRTLGATYFPADILQPCLALDECPDDMKALRDVMPERFSKLEKELVRGKGEVAKRLTQLGDVFIQIDWLYTELAMDPPDYSDTPPGPVASSSTLAVPSFPLTRPSSSCGMRSTINGSNTDPFLTSTIGLATPTPLSQSKPDGGLLYPTSSPPPVAPMSPSELSSDPVREYHRALSRFVQLLDSAPSDPVPATLLGSFGVEPTQGILIWAEKLCMDLEETKRRRETHIQAMYDQLEALWRRMGVDDEAMDGFVEANRGTTPQVIQAYEEELERMIDLKRERMGEFIANARTEIQSLWDELMTGEEERAEFAAYIDGNCVFHGSALDSPARIIDEHTEDLLSQHEHEIARLKAEVRLKTPLLTMIRKYFEICEEERELERAAGDQTRLLGRGGGRDPGRLLREEKMRKRVGKEKPKLEQQLLSSLPTWEQKHGGPFLVHGESILQILMENVSANEQENKKKAPVSQYSVQAMNKDTIQGPKPTSAAPSGSGKAGYVPGKSHQPPAGTVTPAVRPGSSMAQSRGTNKRQRLVDGSSQIPTRSTSPAKGRTTRSTSRGAPPNVTQAPPPMPQSTKHLQGYAALGWGRAPLSLQRAASGPSGRSGSSTLNSSMSSQHVGSSRSCTSGSLGLRASRQSNQQRSSRMKRESFKPRPSLDTVGTNTGWRGNGFKAMPLTEEE</sequence>
<dbReference type="InParanoid" id="A0A0C3DFQ2"/>
<feature type="compositionally biased region" description="Polar residues" evidence="1">
    <location>
        <begin position="753"/>
        <end position="765"/>
    </location>
</feature>
<dbReference type="InterPro" id="IPR007145">
    <property type="entry name" value="MAP65_Ase1_PRC1"/>
</dbReference>
<evidence type="ECO:0000313" key="3">
    <source>
        <dbReference type="EMBL" id="KIM54921.1"/>
    </source>
</evidence>
<dbReference type="PANTHER" id="PTHR19321:SF41">
    <property type="entry name" value="FASCETTO-RELATED"/>
    <property type="match status" value="1"/>
</dbReference>
<keyword evidence="4" id="KW-1185">Reference proteome</keyword>
<protein>
    <recommendedName>
        <fullName evidence="5">Microtubule associated protein</fullName>
    </recommendedName>
</protein>
<dbReference type="GO" id="GO:0051256">
    <property type="term" value="P:mitotic spindle midzone assembly"/>
    <property type="evidence" value="ECO:0007669"/>
    <property type="project" value="TreeGrafter"/>
</dbReference>
<proteinExistence type="predicted"/>
<dbReference type="OrthoDB" id="642895at2759"/>
<gene>
    <name evidence="3" type="ORF">SCLCIDRAFT_334018</name>
</gene>
<dbReference type="EMBL" id="KN822144">
    <property type="protein sequence ID" value="KIM54921.1"/>
    <property type="molecule type" value="Genomic_DNA"/>
</dbReference>
<dbReference type="HOGENOM" id="CLU_009812_0_0_1"/>
<organism evidence="3 4">
    <name type="scientific">Scleroderma citrinum Foug A</name>
    <dbReference type="NCBI Taxonomy" id="1036808"/>
    <lineage>
        <taxon>Eukaryota</taxon>
        <taxon>Fungi</taxon>
        <taxon>Dikarya</taxon>
        <taxon>Basidiomycota</taxon>
        <taxon>Agaricomycotina</taxon>
        <taxon>Agaricomycetes</taxon>
        <taxon>Agaricomycetidae</taxon>
        <taxon>Boletales</taxon>
        <taxon>Sclerodermatineae</taxon>
        <taxon>Sclerodermataceae</taxon>
        <taxon>Scleroderma</taxon>
    </lineage>
</organism>
<dbReference type="STRING" id="1036808.A0A0C3DFQ2"/>
<dbReference type="GO" id="GO:1990023">
    <property type="term" value="C:mitotic spindle midzone"/>
    <property type="evidence" value="ECO:0007669"/>
    <property type="project" value="TreeGrafter"/>
</dbReference>
<dbReference type="Gene3D" id="1.20.58.1520">
    <property type="match status" value="1"/>
</dbReference>
<accession>A0A0C3DFQ2</accession>
<feature type="region of interest" description="Disordered" evidence="1">
    <location>
        <begin position="731"/>
        <end position="816"/>
    </location>
</feature>
<dbReference type="AlphaFoldDB" id="A0A0C3DFQ2"/>
<feature type="signal peptide" evidence="2">
    <location>
        <begin position="1"/>
        <end position="22"/>
    </location>
</feature>
<reference evidence="4" key="2">
    <citation type="submission" date="2015-01" db="EMBL/GenBank/DDBJ databases">
        <title>Evolutionary Origins and Diversification of the Mycorrhizal Mutualists.</title>
        <authorList>
            <consortium name="DOE Joint Genome Institute"/>
            <consortium name="Mycorrhizal Genomics Consortium"/>
            <person name="Kohler A."/>
            <person name="Kuo A."/>
            <person name="Nagy L.G."/>
            <person name="Floudas D."/>
            <person name="Copeland A."/>
            <person name="Barry K.W."/>
            <person name="Cichocki N."/>
            <person name="Veneault-Fourrey C."/>
            <person name="LaButti K."/>
            <person name="Lindquist E.A."/>
            <person name="Lipzen A."/>
            <person name="Lundell T."/>
            <person name="Morin E."/>
            <person name="Murat C."/>
            <person name="Riley R."/>
            <person name="Ohm R."/>
            <person name="Sun H."/>
            <person name="Tunlid A."/>
            <person name="Henrissat B."/>
            <person name="Grigoriev I.V."/>
            <person name="Hibbett D.S."/>
            <person name="Martin F."/>
        </authorList>
    </citation>
    <scope>NUCLEOTIDE SEQUENCE [LARGE SCALE GENOMIC DNA]</scope>
    <source>
        <strain evidence="4">Foug A</strain>
    </source>
</reference>
<feature type="compositionally biased region" description="Polar residues" evidence="1">
    <location>
        <begin position="673"/>
        <end position="703"/>
    </location>
</feature>
<feature type="chain" id="PRO_5002163301" description="Microtubule associated protein" evidence="2">
    <location>
        <begin position="23"/>
        <end position="816"/>
    </location>
</feature>
<keyword evidence="2" id="KW-0732">Signal</keyword>
<dbReference type="GO" id="GO:0005737">
    <property type="term" value="C:cytoplasm"/>
    <property type="evidence" value="ECO:0007669"/>
    <property type="project" value="TreeGrafter"/>
</dbReference>
<feature type="compositionally biased region" description="Low complexity" evidence="1">
    <location>
        <begin position="732"/>
        <end position="752"/>
    </location>
</feature>
<evidence type="ECO:0000256" key="2">
    <source>
        <dbReference type="SAM" id="SignalP"/>
    </source>
</evidence>